<evidence type="ECO:0000256" key="10">
    <source>
        <dbReference type="SAM" id="SignalP"/>
    </source>
</evidence>
<dbReference type="Proteomes" id="UP000189513">
    <property type="component" value="Unassembled WGS sequence"/>
</dbReference>
<accession>A0A1V2L1S0</accession>
<dbReference type="InterPro" id="IPR011679">
    <property type="entry name" value="ERp29_C"/>
</dbReference>
<evidence type="ECO:0000313" key="13">
    <source>
        <dbReference type="Proteomes" id="UP000189513"/>
    </source>
</evidence>
<dbReference type="PANTHER" id="PTHR45672:SF11">
    <property type="entry name" value="PROTEIN DISULFIDE-ISOMERASE C17H9.14C"/>
    <property type="match status" value="1"/>
</dbReference>
<dbReference type="PROSITE" id="PS51352">
    <property type="entry name" value="THIOREDOXIN_2"/>
    <property type="match status" value="2"/>
</dbReference>
<dbReference type="Pfam" id="PF00085">
    <property type="entry name" value="Thioredoxin"/>
    <property type="match status" value="2"/>
</dbReference>
<dbReference type="PANTHER" id="PTHR45672">
    <property type="entry name" value="PROTEIN DISULFIDE-ISOMERASE C17H9.14C-RELATED"/>
    <property type="match status" value="1"/>
</dbReference>
<evidence type="ECO:0000256" key="6">
    <source>
        <dbReference type="ARBA" id="ARBA00023157"/>
    </source>
</evidence>
<evidence type="ECO:0000313" key="12">
    <source>
        <dbReference type="EMBL" id="ONH65196.1"/>
    </source>
</evidence>
<keyword evidence="5" id="KW-0677">Repeat</keyword>
<keyword evidence="4 10" id="KW-0732">Signal</keyword>
<evidence type="ECO:0000256" key="3">
    <source>
        <dbReference type="ARBA" id="ARBA00012723"/>
    </source>
</evidence>
<comment type="caution">
    <text evidence="12">The sequence shown here is derived from an EMBL/GenBank/DDBJ whole genome shotgun (WGS) entry which is preliminary data.</text>
</comment>
<dbReference type="CDD" id="cd02998">
    <property type="entry name" value="PDI_a_ERp38"/>
    <property type="match status" value="1"/>
</dbReference>
<dbReference type="AlphaFoldDB" id="A0A1V2L1S0"/>
<evidence type="ECO:0000256" key="5">
    <source>
        <dbReference type="ARBA" id="ARBA00022737"/>
    </source>
</evidence>
<evidence type="ECO:0000256" key="8">
    <source>
        <dbReference type="ARBA" id="ARBA00023284"/>
    </source>
</evidence>
<dbReference type="InterPro" id="IPR017937">
    <property type="entry name" value="Thioredoxin_CS"/>
</dbReference>
<feature type="domain" description="Thioredoxin" evidence="11">
    <location>
        <begin position="121"/>
        <end position="249"/>
    </location>
</feature>
<feature type="signal peptide" evidence="10">
    <location>
        <begin position="1"/>
        <end position="18"/>
    </location>
</feature>
<feature type="chain" id="PRO_5012007848" description="protein disulfide-isomerase" evidence="10">
    <location>
        <begin position="19"/>
        <end position="361"/>
    </location>
</feature>
<keyword evidence="7 12" id="KW-0413">Isomerase</keyword>
<dbReference type="VEuPathDB" id="FungiDB:BON22_5029"/>
<evidence type="ECO:0000259" key="11">
    <source>
        <dbReference type="PROSITE" id="PS51352"/>
    </source>
</evidence>
<evidence type="ECO:0000256" key="9">
    <source>
        <dbReference type="RuleBase" id="RU004208"/>
    </source>
</evidence>
<dbReference type="EMBL" id="MPUK01000013">
    <property type="protein sequence ID" value="ONH65196.1"/>
    <property type="molecule type" value="Genomic_DNA"/>
</dbReference>
<dbReference type="InterPro" id="IPR005788">
    <property type="entry name" value="PDI_thioredoxin-like_dom"/>
</dbReference>
<feature type="domain" description="Thioredoxin" evidence="11">
    <location>
        <begin position="8"/>
        <end position="119"/>
    </location>
</feature>
<evidence type="ECO:0000256" key="7">
    <source>
        <dbReference type="ARBA" id="ARBA00023235"/>
    </source>
</evidence>
<dbReference type="InterPro" id="IPR051063">
    <property type="entry name" value="PDI"/>
</dbReference>
<dbReference type="GO" id="GO:0005783">
    <property type="term" value="C:endoplasmic reticulum"/>
    <property type="evidence" value="ECO:0007669"/>
    <property type="project" value="InterPro"/>
</dbReference>
<evidence type="ECO:0000256" key="4">
    <source>
        <dbReference type="ARBA" id="ARBA00022729"/>
    </source>
</evidence>
<dbReference type="InterPro" id="IPR036356">
    <property type="entry name" value="ERp29_C_sf"/>
</dbReference>
<dbReference type="GO" id="GO:0003756">
    <property type="term" value="F:protein disulfide isomerase activity"/>
    <property type="evidence" value="ECO:0007669"/>
    <property type="project" value="UniProtKB-EC"/>
</dbReference>
<dbReference type="InterPro" id="IPR013766">
    <property type="entry name" value="Thioredoxin_domain"/>
</dbReference>
<keyword evidence="6" id="KW-1015">Disulfide bond</keyword>
<dbReference type="PRINTS" id="PR00421">
    <property type="entry name" value="THIOREDOXIN"/>
</dbReference>
<dbReference type="OMA" id="FINEHAG"/>
<evidence type="ECO:0000256" key="1">
    <source>
        <dbReference type="ARBA" id="ARBA00001182"/>
    </source>
</evidence>
<reference evidence="13" key="1">
    <citation type="journal article" date="2017" name="Genome Announc.">
        <title>Genome sequences of Cyberlindnera fabianii 65, Pichia kudriavzevii 129, and Saccharomyces cerevisiae 131 isolated from fermented masau fruits in Zimbabwe.</title>
        <authorList>
            <person name="van Rijswijck I.M.H."/>
            <person name="Derks M.F.L."/>
            <person name="Abee T."/>
            <person name="de Ridder D."/>
            <person name="Smid E.J."/>
        </authorList>
    </citation>
    <scope>NUCLEOTIDE SEQUENCE [LARGE SCALE GENOMIC DNA]</scope>
    <source>
        <strain evidence="13">65</strain>
    </source>
</reference>
<sequence>MRLLTSLLVLVLPALVFASRVIEADSSNFDSIVYGSGKDSLVEFYASWCGHCKKLSPIYDELADVYANTPDVQIVKIECDENRDICSQFGIKGFPTLKLFKKDMSNPVDFDGTRDLDGFIKFIGEHSDAYVYIPKVESNVVQVGDLDFDERLLQSGKNVFVVFTASWCGHCKNLHPDWEKLANVFKDDDNVIIAEVSTTDSPAEELKEKYAISGFPTILTFKANDPHHIPFAAARNLESLTNWVNEIAGTHRAPDGSLTETAGRFPKIDEQIKTLLQQTPDKANEVATELLEQLGEGMDYYRKCLNKIINGEDAFFNKEINRLEGILAKSKLTRDRLDSLQKRLNVLKVFKGEELEAADEE</sequence>
<dbReference type="STRING" id="36022.A0A1V2L1S0"/>
<gene>
    <name evidence="12" type="ORF">BON22_5029</name>
</gene>
<dbReference type="SUPFAM" id="SSF47933">
    <property type="entry name" value="ERP29 C domain-like"/>
    <property type="match status" value="1"/>
</dbReference>
<comment type="similarity">
    <text evidence="2 9">Belongs to the protein disulfide isomerase family.</text>
</comment>
<proteinExistence type="inferred from homology"/>
<evidence type="ECO:0000256" key="2">
    <source>
        <dbReference type="ARBA" id="ARBA00006347"/>
    </source>
</evidence>
<protein>
    <recommendedName>
        <fullName evidence="3">protein disulfide-isomerase</fullName>
        <ecNumber evidence="3">5.3.4.1</ecNumber>
    </recommendedName>
</protein>
<dbReference type="GO" id="GO:0006457">
    <property type="term" value="P:protein folding"/>
    <property type="evidence" value="ECO:0007669"/>
    <property type="project" value="TreeGrafter"/>
</dbReference>
<dbReference type="Pfam" id="PF07749">
    <property type="entry name" value="ERp29"/>
    <property type="match status" value="1"/>
</dbReference>
<dbReference type="PROSITE" id="PS00194">
    <property type="entry name" value="THIOREDOXIN_1"/>
    <property type="match status" value="2"/>
</dbReference>
<keyword evidence="13" id="KW-1185">Reference proteome</keyword>
<dbReference type="InterPro" id="IPR036249">
    <property type="entry name" value="Thioredoxin-like_sf"/>
</dbReference>
<dbReference type="NCBIfam" id="TIGR01126">
    <property type="entry name" value="pdi_dom"/>
    <property type="match status" value="1"/>
</dbReference>
<name>A0A1V2L1S0_CYBFA</name>
<dbReference type="Gene3D" id="1.20.1150.12">
    <property type="entry name" value="Endoplasmic reticulum resident protein 29, C-terminal domain"/>
    <property type="match status" value="1"/>
</dbReference>
<keyword evidence="8" id="KW-0676">Redox-active center</keyword>
<dbReference type="SUPFAM" id="SSF52833">
    <property type="entry name" value="Thioredoxin-like"/>
    <property type="match status" value="2"/>
</dbReference>
<organism evidence="12 13">
    <name type="scientific">Cyberlindnera fabianii</name>
    <name type="common">Yeast</name>
    <name type="synonym">Hansenula fabianii</name>
    <dbReference type="NCBI Taxonomy" id="36022"/>
    <lineage>
        <taxon>Eukaryota</taxon>
        <taxon>Fungi</taxon>
        <taxon>Dikarya</taxon>
        <taxon>Ascomycota</taxon>
        <taxon>Saccharomycotina</taxon>
        <taxon>Saccharomycetes</taxon>
        <taxon>Phaffomycetales</taxon>
        <taxon>Phaffomycetaceae</taxon>
        <taxon>Cyberlindnera</taxon>
    </lineage>
</organism>
<comment type="catalytic activity">
    <reaction evidence="1">
        <text>Catalyzes the rearrangement of -S-S- bonds in proteins.</text>
        <dbReference type="EC" id="5.3.4.1"/>
    </reaction>
</comment>
<dbReference type="Gene3D" id="3.40.30.10">
    <property type="entry name" value="Glutaredoxin"/>
    <property type="match status" value="2"/>
</dbReference>
<dbReference type="EC" id="5.3.4.1" evidence="3"/>